<organism evidence="2 3">
    <name type="scientific">Liparis tanakae</name>
    <name type="common">Tanaka's snailfish</name>
    <dbReference type="NCBI Taxonomy" id="230148"/>
    <lineage>
        <taxon>Eukaryota</taxon>
        <taxon>Metazoa</taxon>
        <taxon>Chordata</taxon>
        <taxon>Craniata</taxon>
        <taxon>Vertebrata</taxon>
        <taxon>Euteleostomi</taxon>
        <taxon>Actinopterygii</taxon>
        <taxon>Neopterygii</taxon>
        <taxon>Teleostei</taxon>
        <taxon>Neoteleostei</taxon>
        <taxon>Acanthomorphata</taxon>
        <taxon>Eupercaria</taxon>
        <taxon>Perciformes</taxon>
        <taxon>Cottioidei</taxon>
        <taxon>Cottales</taxon>
        <taxon>Liparidae</taxon>
        <taxon>Liparis</taxon>
    </lineage>
</organism>
<proteinExistence type="predicted"/>
<feature type="compositionally biased region" description="Basic and acidic residues" evidence="1">
    <location>
        <begin position="1"/>
        <end position="10"/>
    </location>
</feature>
<reference evidence="2 3" key="1">
    <citation type="submission" date="2019-03" db="EMBL/GenBank/DDBJ databases">
        <title>First draft genome of Liparis tanakae, snailfish: a comprehensive survey of snailfish specific genes.</title>
        <authorList>
            <person name="Kim W."/>
            <person name="Song I."/>
            <person name="Jeong J.-H."/>
            <person name="Kim D."/>
            <person name="Kim S."/>
            <person name="Ryu S."/>
            <person name="Song J.Y."/>
            <person name="Lee S.K."/>
        </authorList>
    </citation>
    <scope>NUCLEOTIDE SEQUENCE [LARGE SCALE GENOMIC DNA]</scope>
    <source>
        <tissue evidence="2">Muscle</tissue>
    </source>
</reference>
<keyword evidence="3" id="KW-1185">Reference proteome</keyword>
<name>A0A4Z2J8G7_9TELE</name>
<feature type="region of interest" description="Disordered" evidence="1">
    <location>
        <begin position="1"/>
        <end position="82"/>
    </location>
</feature>
<dbReference type="EMBL" id="SRLO01000017">
    <property type="protein sequence ID" value="TNN86144.1"/>
    <property type="molecule type" value="Genomic_DNA"/>
</dbReference>
<dbReference type="Proteomes" id="UP000314294">
    <property type="component" value="Unassembled WGS sequence"/>
</dbReference>
<dbReference type="AlphaFoldDB" id="A0A4Z2J8G7"/>
<comment type="caution">
    <text evidence="2">The sequence shown here is derived from an EMBL/GenBank/DDBJ whole genome shotgun (WGS) entry which is preliminary data.</text>
</comment>
<protein>
    <submittedName>
        <fullName evidence="2">Uncharacterized protein</fullName>
    </submittedName>
</protein>
<evidence type="ECO:0000313" key="2">
    <source>
        <dbReference type="EMBL" id="TNN86144.1"/>
    </source>
</evidence>
<sequence length="82" mass="8545">MPDLIGERAHAVSLRPRGLAGPVLDLPPDDRSVPHDGVGVELDDQIGGAGPQQLRGGNRSPLTMSSPKLETAAPLGDSVMQR</sequence>
<evidence type="ECO:0000313" key="3">
    <source>
        <dbReference type="Proteomes" id="UP000314294"/>
    </source>
</evidence>
<evidence type="ECO:0000256" key="1">
    <source>
        <dbReference type="SAM" id="MobiDB-lite"/>
    </source>
</evidence>
<gene>
    <name evidence="2" type="ORF">EYF80_003561</name>
</gene>
<accession>A0A4Z2J8G7</accession>